<organism evidence="1">
    <name type="scientific">Brassica napus</name>
    <name type="common">Rape</name>
    <dbReference type="NCBI Taxonomy" id="3708"/>
    <lineage>
        <taxon>Eukaryota</taxon>
        <taxon>Viridiplantae</taxon>
        <taxon>Streptophyta</taxon>
        <taxon>Embryophyta</taxon>
        <taxon>Tracheophyta</taxon>
        <taxon>Spermatophyta</taxon>
        <taxon>Magnoliopsida</taxon>
        <taxon>eudicotyledons</taxon>
        <taxon>Gunneridae</taxon>
        <taxon>Pentapetalae</taxon>
        <taxon>rosids</taxon>
        <taxon>malvids</taxon>
        <taxon>Brassicales</taxon>
        <taxon>Brassicaceae</taxon>
        <taxon>Brassiceae</taxon>
        <taxon>Brassica</taxon>
    </lineage>
</organism>
<protein>
    <submittedName>
        <fullName evidence="1">(rape) hypothetical protein</fullName>
    </submittedName>
</protein>
<gene>
    <name evidence="1" type="ORF">DARMORV10_A07P28660.1</name>
</gene>
<dbReference type="Proteomes" id="UP001295469">
    <property type="component" value="Chromosome A07"/>
</dbReference>
<accession>A0A816YYF7</accession>
<evidence type="ECO:0000313" key="1">
    <source>
        <dbReference type="EMBL" id="CAF2180690.1"/>
    </source>
</evidence>
<name>A0A816YYF7_BRANA</name>
<dbReference type="AlphaFoldDB" id="A0A816YYF7"/>
<sequence length="300" mass="32823">MDFFGSELLSDKAQISDVKNASSHHRSSTSSYKRDSVSLLGGCSIPNFSIFTVPSPPSYPTALHPDDEVCPNSAARRLLFKFRSDERDADISPSISSRWARPVPFTKGVGPFSISQNIILNERTKPRSYLLVLSLFNSFSMSLGGVTEPLILTIVNATLYPSIQKRSLLLWLSVGSPIPSSKTFSMRRVISPAIKQMKLSKSLTVLLSCGAVRTGPEDATDFVSTIFRGVDCLSTSRFNVTKFQLSGFAVNFTSTHSSLTQNSLSIYPRAFSTLIFSVILSLCTVGRARIIPFSKCSPNV</sequence>
<proteinExistence type="predicted"/>
<dbReference type="EMBL" id="HG994361">
    <property type="protein sequence ID" value="CAF2180690.1"/>
    <property type="molecule type" value="Genomic_DNA"/>
</dbReference>
<reference evidence="1" key="1">
    <citation type="submission" date="2021-01" db="EMBL/GenBank/DDBJ databases">
        <authorList>
            <consortium name="Genoscope - CEA"/>
            <person name="William W."/>
        </authorList>
    </citation>
    <scope>NUCLEOTIDE SEQUENCE</scope>
</reference>